<keyword evidence="1" id="KW-0472">Membrane</keyword>
<evidence type="ECO:0000313" key="2">
    <source>
        <dbReference type="EMBL" id="RVE69028.1"/>
    </source>
</evidence>
<accession>A0A3S2PSY9</accession>
<keyword evidence="1" id="KW-1133">Transmembrane helix</keyword>
<keyword evidence="1" id="KW-0812">Transmembrane</keyword>
<organism evidence="2 3">
    <name type="scientific">Oryzias javanicus</name>
    <name type="common">Javanese ricefish</name>
    <name type="synonym">Aplocheilus javanicus</name>
    <dbReference type="NCBI Taxonomy" id="123683"/>
    <lineage>
        <taxon>Eukaryota</taxon>
        <taxon>Metazoa</taxon>
        <taxon>Chordata</taxon>
        <taxon>Craniata</taxon>
        <taxon>Vertebrata</taxon>
        <taxon>Euteleostomi</taxon>
        <taxon>Actinopterygii</taxon>
        <taxon>Neopterygii</taxon>
        <taxon>Teleostei</taxon>
        <taxon>Neoteleostei</taxon>
        <taxon>Acanthomorphata</taxon>
        <taxon>Ovalentaria</taxon>
        <taxon>Atherinomorphae</taxon>
        <taxon>Beloniformes</taxon>
        <taxon>Adrianichthyidae</taxon>
        <taxon>Oryziinae</taxon>
        <taxon>Oryzias</taxon>
    </lineage>
</organism>
<reference evidence="2 3" key="1">
    <citation type="submission" date="2018-11" db="EMBL/GenBank/DDBJ databases">
        <authorList>
            <person name="Lopez-Roques C."/>
            <person name="Donnadieu C."/>
            <person name="Bouchez O."/>
            <person name="Klopp C."/>
            <person name="Cabau C."/>
            <person name="Zahm M."/>
        </authorList>
    </citation>
    <scope>NUCLEOTIDE SEQUENCE [LARGE SCALE GENOMIC DNA]</scope>
    <source>
        <strain evidence="2">RS831</strain>
        <tissue evidence="2">Whole body</tissue>
    </source>
</reference>
<dbReference type="Proteomes" id="UP000283210">
    <property type="component" value="Chromosome 8"/>
</dbReference>
<dbReference type="AlphaFoldDB" id="A0A3S2PSY9"/>
<gene>
    <name evidence="2" type="ORF">OJAV_G00073710</name>
</gene>
<reference evidence="2 3" key="2">
    <citation type="submission" date="2019-01" db="EMBL/GenBank/DDBJ databases">
        <title>A chromosome length genome reference of the Java medaka (oryzias javanicus).</title>
        <authorList>
            <person name="Herpin A."/>
            <person name="Takehana Y."/>
            <person name="Naruse K."/>
            <person name="Ansai S."/>
            <person name="Kawaguchi M."/>
        </authorList>
    </citation>
    <scope>NUCLEOTIDE SEQUENCE [LARGE SCALE GENOMIC DNA]</scope>
    <source>
        <strain evidence="2">RS831</strain>
        <tissue evidence="2">Whole body</tissue>
    </source>
</reference>
<keyword evidence="3" id="KW-1185">Reference proteome</keyword>
<evidence type="ECO:0000313" key="3">
    <source>
        <dbReference type="Proteomes" id="UP000283210"/>
    </source>
</evidence>
<name>A0A3S2PSY9_ORYJA</name>
<feature type="transmembrane region" description="Helical" evidence="1">
    <location>
        <begin position="126"/>
        <end position="146"/>
    </location>
</feature>
<evidence type="ECO:0000256" key="1">
    <source>
        <dbReference type="SAM" id="Phobius"/>
    </source>
</evidence>
<dbReference type="EMBL" id="CM012444">
    <property type="protein sequence ID" value="RVE69028.1"/>
    <property type="molecule type" value="Genomic_DNA"/>
</dbReference>
<dbReference type="OrthoDB" id="416119at2759"/>
<protein>
    <submittedName>
        <fullName evidence="2">Uncharacterized protein</fullName>
    </submittedName>
</protein>
<proteinExistence type="predicted"/>
<sequence length="150" mass="18085">MIKEIDKILFDFIWENRTQYLKKNVLMNSYDKGGLNFLDFHSLNNTFKMNWLKQFFRIPTLFGMLSPLHMSSKMCDISFDVGKFSLSFQHFITKPFCHGHLFKNTTFHLINILFGIIRTYYMNIHFFFFILGIVTILFLWISYLTIKVFF</sequence>